<dbReference type="RefSeq" id="WP_208309127.1">
    <property type="nucleotide sequence ID" value="NZ_JAGETX010000021.1"/>
</dbReference>
<evidence type="ECO:0000313" key="1">
    <source>
        <dbReference type="EMBL" id="MBO3272962.1"/>
    </source>
</evidence>
<protein>
    <submittedName>
        <fullName evidence="1">Uncharacterized protein</fullName>
    </submittedName>
</protein>
<proteinExistence type="predicted"/>
<gene>
    <name evidence="1" type="ORF">J4D97_20095</name>
</gene>
<dbReference type="Proteomes" id="UP000670527">
    <property type="component" value="Unassembled WGS sequence"/>
</dbReference>
<sequence>MSSKKLSGPTELAPYQGNKAYIRIFKYTPLNQFDHLLCIHGDRGQGTTGEVAHLKISRRAYNAIAQRFPVAERESNLFRSEYFTTGEVLPDLLDDAADQPTPAE</sequence>
<reference evidence="1 2" key="1">
    <citation type="submission" date="2021-03" db="EMBL/GenBank/DDBJ databases">
        <authorList>
            <person name="Kim M.K."/>
        </authorList>
    </citation>
    <scope>NUCLEOTIDE SEQUENCE [LARGE SCALE GENOMIC DNA]</scope>
    <source>
        <strain evidence="1 2">BT507</strain>
    </source>
</reference>
<accession>A0ABS3TH37</accession>
<comment type="caution">
    <text evidence="1">The sequence shown here is derived from an EMBL/GenBank/DDBJ whole genome shotgun (WGS) entry which is preliminary data.</text>
</comment>
<organism evidence="1 2">
    <name type="scientific">Hymenobacter defluvii</name>
    <dbReference type="NCBI Taxonomy" id="2054411"/>
    <lineage>
        <taxon>Bacteria</taxon>
        <taxon>Pseudomonadati</taxon>
        <taxon>Bacteroidota</taxon>
        <taxon>Cytophagia</taxon>
        <taxon>Cytophagales</taxon>
        <taxon>Hymenobacteraceae</taxon>
        <taxon>Hymenobacter</taxon>
    </lineage>
</organism>
<dbReference type="EMBL" id="JAGETX010000021">
    <property type="protein sequence ID" value="MBO3272962.1"/>
    <property type="molecule type" value="Genomic_DNA"/>
</dbReference>
<name>A0ABS3TH37_9BACT</name>
<evidence type="ECO:0000313" key="2">
    <source>
        <dbReference type="Proteomes" id="UP000670527"/>
    </source>
</evidence>
<keyword evidence="2" id="KW-1185">Reference proteome</keyword>